<evidence type="ECO:0000256" key="1">
    <source>
        <dbReference type="SAM" id="Phobius"/>
    </source>
</evidence>
<dbReference type="Proteomes" id="UP000053144">
    <property type="component" value="Chromosome 11"/>
</dbReference>
<sequence>MEKLDEQWNERMEEIEKPKKEKRRAVIISKSIPKGRSILNYTVLQLSFLLTPFGLVPPPSHRSVSIMNRSVCLTNRSVWILPHPTVRSVLVTVRSVLVTVRSVLVTVRSGFLTVRFGFSCILPFGLVLFLTLLGSNYGVQKNSYPRVSVDKIHYGYLVPVGKYPRVTGSGYFNSRLLTGRVRVSHYPYPWVPVTR</sequence>
<proteinExistence type="predicted"/>
<organism evidence="2 3">
    <name type="scientific">Phaseolus angularis</name>
    <name type="common">Azuki bean</name>
    <name type="synonym">Vigna angularis</name>
    <dbReference type="NCBI Taxonomy" id="3914"/>
    <lineage>
        <taxon>Eukaryota</taxon>
        <taxon>Viridiplantae</taxon>
        <taxon>Streptophyta</taxon>
        <taxon>Embryophyta</taxon>
        <taxon>Tracheophyta</taxon>
        <taxon>Spermatophyta</taxon>
        <taxon>Magnoliopsida</taxon>
        <taxon>eudicotyledons</taxon>
        <taxon>Gunneridae</taxon>
        <taxon>Pentapetalae</taxon>
        <taxon>rosids</taxon>
        <taxon>fabids</taxon>
        <taxon>Fabales</taxon>
        <taxon>Fabaceae</taxon>
        <taxon>Papilionoideae</taxon>
        <taxon>50 kb inversion clade</taxon>
        <taxon>NPAAA clade</taxon>
        <taxon>indigoferoid/millettioid clade</taxon>
        <taxon>Phaseoleae</taxon>
        <taxon>Vigna</taxon>
    </lineage>
</organism>
<accession>A0A0L9VQB8</accession>
<dbReference type="AlphaFoldDB" id="A0A0L9VQB8"/>
<dbReference type="Gramene" id="KOM57260">
    <property type="protein sequence ID" value="KOM57260"/>
    <property type="gene ID" value="LR48_Vigan11g029200"/>
</dbReference>
<name>A0A0L9VQB8_PHAAN</name>
<evidence type="ECO:0008006" key="4">
    <source>
        <dbReference type="Google" id="ProtNLM"/>
    </source>
</evidence>
<evidence type="ECO:0000313" key="3">
    <source>
        <dbReference type="Proteomes" id="UP000053144"/>
    </source>
</evidence>
<dbReference type="EMBL" id="CM003381">
    <property type="protein sequence ID" value="KOM57260.1"/>
    <property type="molecule type" value="Genomic_DNA"/>
</dbReference>
<protein>
    <recommendedName>
        <fullName evidence="4">Transmembrane protein</fullName>
    </recommendedName>
</protein>
<evidence type="ECO:0000313" key="2">
    <source>
        <dbReference type="EMBL" id="KOM57260.1"/>
    </source>
</evidence>
<keyword evidence="1" id="KW-1133">Transmembrane helix</keyword>
<keyword evidence="1" id="KW-0812">Transmembrane</keyword>
<feature type="transmembrane region" description="Helical" evidence="1">
    <location>
        <begin position="116"/>
        <end position="139"/>
    </location>
</feature>
<reference evidence="3" key="1">
    <citation type="journal article" date="2015" name="Proc. Natl. Acad. Sci. U.S.A.">
        <title>Genome sequencing of adzuki bean (Vigna angularis) provides insight into high starch and low fat accumulation and domestication.</title>
        <authorList>
            <person name="Yang K."/>
            <person name="Tian Z."/>
            <person name="Chen C."/>
            <person name="Luo L."/>
            <person name="Zhao B."/>
            <person name="Wang Z."/>
            <person name="Yu L."/>
            <person name="Li Y."/>
            <person name="Sun Y."/>
            <person name="Li W."/>
            <person name="Chen Y."/>
            <person name="Li Y."/>
            <person name="Zhang Y."/>
            <person name="Ai D."/>
            <person name="Zhao J."/>
            <person name="Shang C."/>
            <person name="Ma Y."/>
            <person name="Wu B."/>
            <person name="Wang M."/>
            <person name="Gao L."/>
            <person name="Sun D."/>
            <person name="Zhang P."/>
            <person name="Guo F."/>
            <person name="Wang W."/>
            <person name="Li Y."/>
            <person name="Wang J."/>
            <person name="Varshney R.K."/>
            <person name="Wang J."/>
            <person name="Ling H.Q."/>
            <person name="Wan P."/>
        </authorList>
    </citation>
    <scope>NUCLEOTIDE SEQUENCE</scope>
    <source>
        <strain evidence="3">cv. Jingnong 6</strain>
    </source>
</reference>
<keyword evidence="1" id="KW-0472">Membrane</keyword>
<gene>
    <name evidence="2" type="ORF">LR48_Vigan11g029200</name>
</gene>